<feature type="chain" id="PRO_5005213084" description="Lipoprotein" evidence="1">
    <location>
        <begin position="26"/>
        <end position="356"/>
    </location>
</feature>
<organism evidence="2 3">
    <name type="scientific">Pseudomyxococcus hansupus</name>
    <dbReference type="NCBI Taxonomy" id="1297742"/>
    <lineage>
        <taxon>Bacteria</taxon>
        <taxon>Pseudomonadati</taxon>
        <taxon>Myxococcota</taxon>
        <taxon>Myxococcia</taxon>
        <taxon>Myxococcales</taxon>
        <taxon>Cystobacterineae</taxon>
        <taxon>Myxococcaceae</taxon>
        <taxon>Pseudomyxococcus</taxon>
    </lineage>
</organism>
<evidence type="ECO:0000256" key="1">
    <source>
        <dbReference type="SAM" id="SignalP"/>
    </source>
</evidence>
<proteinExistence type="predicted"/>
<keyword evidence="3" id="KW-1185">Reference proteome</keyword>
<sequence length="356" mass="37947">MPVSAPPLISVALLTFLLMPGSAVAAAPAQKQQVQEKAWAIILASKPQRAEAEAQLAAMQKDRAFTWARPAEGYPQVIESSSLPGLTPGLQVLLLGVCGTKQEAQAARARVLPMVDQAYVKQLTGPAALACPQPIPVTSWLPGNANLLATVPFEKEKSLVLTVHRVRQRKVMECETSDLRVRLSHGKDLLAEQFFEGTCQGACTASEKKEGQRQLDAIRKRIASGDGDESELDANFVDCQSLTPALKSALGTPGRPLLFIETKSLGGHDVVMGNLTSVTVGCGQLQVMDSLNEGLNLDVLGLSFDGVEARPLGQGSEAWKQLELLPKQAPGSTPAARKPVATGTWNGCAWDIEIKT</sequence>
<accession>A0A0H4X0A0</accession>
<dbReference type="EMBL" id="CP012109">
    <property type="protein sequence ID" value="AKQ68504.1"/>
    <property type="molecule type" value="Genomic_DNA"/>
</dbReference>
<protein>
    <recommendedName>
        <fullName evidence="4">Lipoprotein</fullName>
    </recommendedName>
</protein>
<keyword evidence="1" id="KW-0732">Signal</keyword>
<gene>
    <name evidence="2" type="ORF">A176_005416</name>
</gene>
<name>A0A0H4X0A0_9BACT</name>
<evidence type="ECO:0008006" key="4">
    <source>
        <dbReference type="Google" id="ProtNLM"/>
    </source>
</evidence>
<evidence type="ECO:0000313" key="3">
    <source>
        <dbReference type="Proteomes" id="UP000009026"/>
    </source>
</evidence>
<dbReference type="RefSeq" id="WP_002638266.1">
    <property type="nucleotide sequence ID" value="NZ_CP012109.1"/>
</dbReference>
<dbReference type="OrthoDB" id="5492199at2"/>
<dbReference type="AlphaFoldDB" id="A0A0H4X0A0"/>
<dbReference type="STRING" id="1297742.A176_005416"/>
<feature type="signal peptide" evidence="1">
    <location>
        <begin position="1"/>
        <end position="25"/>
    </location>
</feature>
<dbReference type="PATRIC" id="fig|1297742.4.peg.5503"/>
<evidence type="ECO:0000313" key="2">
    <source>
        <dbReference type="EMBL" id="AKQ68504.1"/>
    </source>
</evidence>
<dbReference type="KEGG" id="mym:A176_005416"/>
<dbReference type="Proteomes" id="UP000009026">
    <property type="component" value="Chromosome"/>
</dbReference>
<reference evidence="2 3" key="1">
    <citation type="journal article" date="2016" name="PLoS ONE">
        <title>Complete Genome Sequence and Comparative Genomics of a Novel Myxobacterium Myxococcus hansupus.</title>
        <authorList>
            <person name="Sharma G."/>
            <person name="Narwani T."/>
            <person name="Subramanian S."/>
        </authorList>
    </citation>
    <scope>NUCLEOTIDE SEQUENCE [LARGE SCALE GENOMIC DNA]</scope>
    <source>
        <strain evidence="3">mixupus</strain>
    </source>
</reference>